<dbReference type="GO" id="GO:0016887">
    <property type="term" value="F:ATP hydrolysis activity"/>
    <property type="evidence" value="ECO:0007669"/>
    <property type="project" value="InterPro"/>
</dbReference>
<comment type="caution">
    <text evidence="5">The sequence shown here is derived from an EMBL/GenBank/DDBJ whole genome shotgun (WGS) entry which is preliminary data.</text>
</comment>
<keyword evidence="3 5" id="KW-0067">ATP-binding</keyword>
<dbReference type="SUPFAM" id="SSF52540">
    <property type="entry name" value="P-loop containing nucleoside triphosphate hydrolases"/>
    <property type="match status" value="1"/>
</dbReference>
<dbReference type="Gene3D" id="3.40.50.300">
    <property type="entry name" value="P-loop containing nucleotide triphosphate hydrolases"/>
    <property type="match status" value="1"/>
</dbReference>
<dbReference type="SMART" id="SM00382">
    <property type="entry name" value="AAA"/>
    <property type="match status" value="1"/>
</dbReference>
<feature type="domain" description="ABC transporter" evidence="4">
    <location>
        <begin position="5"/>
        <end position="234"/>
    </location>
</feature>
<sequence length="245" mass="26347">MERLLECSALSLEIDGKTIYSDVTLALGKGSLAVLCGRNGAGKSQLLRTLKGLVRQTSGTVSLSGQVLKASERLARIALVFQNADLQAVGETVEKDVAFGPENLGWKRREIAAAVDEAIALMGLEDLRKRRPATLSGGEKRRLAIAGVLAMKPEVILLDEPFAALDYPSTKAVLKALLDLHAAGHSILVVSHEIEKFLSHVDQVFIMSSGKLIHSGNAADSLDALREAQVYVPPIGLEKMSWLQE</sequence>
<evidence type="ECO:0000259" key="4">
    <source>
        <dbReference type="PROSITE" id="PS50893"/>
    </source>
</evidence>
<dbReference type="PANTHER" id="PTHR43553">
    <property type="entry name" value="HEAVY METAL TRANSPORTER"/>
    <property type="match status" value="1"/>
</dbReference>
<name>A0A9D9HAF0_9SPIR</name>
<dbReference type="InterPro" id="IPR027417">
    <property type="entry name" value="P-loop_NTPase"/>
</dbReference>
<evidence type="ECO:0000313" key="5">
    <source>
        <dbReference type="EMBL" id="MBO8442277.1"/>
    </source>
</evidence>
<proteinExistence type="predicted"/>
<keyword evidence="1" id="KW-0813">Transport</keyword>
<dbReference type="Proteomes" id="UP000823633">
    <property type="component" value="Unassembled WGS sequence"/>
</dbReference>
<accession>A0A9D9HAF0</accession>
<dbReference type="CDD" id="cd03225">
    <property type="entry name" value="ABC_cobalt_CbiO_domain1"/>
    <property type="match status" value="1"/>
</dbReference>
<dbReference type="PROSITE" id="PS50893">
    <property type="entry name" value="ABC_TRANSPORTER_2"/>
    <property type="match status" value="1"/>
</dbReference>
<keyword evidence="2" id="KW-0547">Nucleotide-binding</keyword>
<organism evidence="5 6">
    <name type="scientific">Candidatus Aphodenecus pullistercoris</name>
    <dbReference type="NCBI Taxonomy" id="2840669"/>
    <lineage>
        <taxon>Bacteria</taxon>
        <taxon>Pseudomonadati</taxon>
        <taxon>Spirochaetota</taxon>
        <taxon>Spirochaetia</taxon>
        <taxon>Spirochaetales</taxon>
        <taxon>Candidatus Aphodenecus</taxon>
    </lineage>
</organism>
<dbReference type="Pfam" id="PF00005">
    <property type="entry name" value="ABC_tran"/>
    <property type="match status" value="1"/>
</dbReference>
<dbReference type="InterPro" id="IPR003593">
    <property type="entry name" value="AAA+_ATPase"/>
</dbReference>
<evidence type="ECO:0000256" key="2">
    <source>
        <dbReference type="ARBA" id="ARBA00022741"/>
    </source>
</evidence>
<dbReference type="GO" id="GO:0042626">
    <property type="term" value="F:ATPase-coupled transmembrane transporter activity"/>
    <property type="evidence" value="ECO:0007669"/>
    <property type="project" value="TreeGrafter"/>
</dbReference>
<reference evidence="5" key="2">
    <citation type="journal article" date="2021" name="PeerJ">
        <title>Extensive microbial diversity within the chicken gut microbiome revealed by metagenomics and culture.</title>
        <authorList>
            <person name="Gilroy R."/>
            <person name="Ravi A."/>
            <person name="Getino M."/>
            <person name="Pursley I."/>
            <person name="Horton D.L."/>
            <person name="Alikhan N.F."/>
            <person name="Baker D."/>
            <person name="Gharbi K."/>
            <person name="Hall N."/>
            <person name="Watson M."/>
            <person name="Adriaenssens E.M."/>
            <person name="Foster-Nyarko E."/>
            <person name="Jarju S."/>
            <person name="Secka A."/>
            <person name="Antonio M."/>
            <person name="Oren A."/>
            <person name="Chaudhuri R.R."/>
            <person name="La Ragione R."/>
            <person name="Hildebrand F."/>
            <person name="Pallen M.J."/>
        </authorList>
    </citation>
    <scope>NUCLEOTIDE SEQUENCE</scope>
    <source>
        <strain evidence="5">11167</strain>
    </source>
</reference>
<dbReference type="GO" id="GO:0005524">
    <property type="term" value="F:ATP binding"/>
    <property type="evidence" value="ECO:0007669"/>
    <property type="project" value="UniProtKB-KW"/>
</dbReference>
<reference evidence="5" key="1">
    <citation type="submission" date="2020-10" db="EMBL/GenBank/DDBJ databases">
        <authorList>
            <person name="Gilroy R."/>
        </authorList>
    </citation>
    <scope>NUCLEOTIDE SEQUENCE</scope>
    <source>
        <strain evidence="5">11167</strain>
    </source>
</reference>
<dbReference type="InterPro" id="IPR050095">
    <property type="entry name" value="ECF_ABC_transporter_ATP-bd"/>
</dbReference>
<evidence type="ECO:0000313" key="6">
    <source>
        <dbReference type="Proteomes" id="UP000823633"/>
    </source>
</evidence>
<gene>
    <name evidence="5" type="ORF">IAC42_00740</name>
</gene>
<dbReference type="InterPro" id="IPR017871">
    <property type="entry name" value="ABC_transporter-like_CS"/>
</dbReference>
<evidence type="ECO:0000256" key="1">
    <source>
        <dbReference type="ARBA" id="ARBA00022448"/>
    </source>
</evidence>
<dbReference type="InterPro" id="IPR003439">
    <property type="entry name" value="ABC_transporter-like_ATP-bd"/>
</dbReference>
<dbReference type="AlphaFoldDB" id="A0A9D9HAF0"/>
<protein>
    <submittedName>
        <fullName evidence="5">ABC transporter ATP-binding protein</fullName>
    </submittedName>
</protein>
<dbReference type="EMBL" id="JADIMU010000006">
    <property type="protein sequence ID" value="MBO8442277.1"/>
    <property type="molecule type" value="Genomic_DNA"/>
</dbReference>
<dbReference type="InterPro" id="IPR015856">
    <property type="entry name" value="ABC_transpr_CbiO/EcfA_su"/>
</dbReference>
<dbReference type="PROSITE" id="PS00211">
    <property type="entry name" value="ABC_TRANSPORTER_1"/>
    <property type="match status" value="1"/>
</dbReference>
<evidence type="ECO:0000256" key="3">
    <source>
        <dbReference type="ARBA" id="ARBA00022840"/>
    </source>
</evidence>
<dbReference type="GO" id="GO:0043190">
    <property type="term" value="C:ATP-binding cassette (ABC) transporter complex"/>
    <property type="evidence" value="ECO:0007669"/>
    <property type="project" value="TreeGrafter"/>
</dbReference>